<dbReference type="PROSITE" id="PS00154">
    <property type="entry name" value="ATPASE_E1_E2"/>
    <property type="match status" value="1"/>
</dbReference>
<feature type="transmembrane region" description="Helical" evidence="10">
    <location>
        <begin position="30"/>
        <end position="54"/>
    </location>
</feature>
<dbReference type="EMBL" id="CP019633">
    <property type="protein sequence ID" value="AQQ08733.1"/>
    <property type="molecule type" value="Genomic_DNA"/>
</dbReference>
<dbReference type="InterPro" id="IPR036412">
    <property type="entry name" value="HAD-like_sf"/>
</dbReference>
<keyword evidence="7 10" id="KW-0472">Membrane</keyword>
<reference evidence="13" key="1">
    <citation type="submission" date="2017-02" db="EMBL/GenBank/DDBJ databases">
        <title>Comparative genomics and description of representatives of a novel lineage of planctomycetes thriving in anoxic sediments.</title>
        <authorList>
            <person name="Spring S."/>
            <person name="Bunk B."/>
            <person name="Sproer C."/>
            <person name="Klenk H.-P."/>
        </authorList>
    </citation>
    <scope>NUCLEOTIDE SEQUENCE [LARGE SCALE GENOMIC DNA]</scope>
    <source>
        <strain evidence="13">L21-RPul-D3</strain>
    </source>
</reference>
<feature type="transmembrane region" description="Helical" evidence="10">
    <location>
        <begin position="60"/>
        <end position="81"/>
    </location>
</feature>
<keyword evidence="4 10" id="KW-0479">Metal-binding</keyword>
<evidence type="ECO:0000256" key="6">
    <source>
        <dbReference type="ARBA" id="ARBA00022989"/>
    </source>
</evidence>
<accession>A0A1Q2HNE7</accession>
<keyword evidence="5" id="KW-1278">Translocase</keyword>
<dbReference type="InterPro" id="IPR023299">
    <property type="entry name" value="ATPase_P-typ_cyto_dom_N"/>
</dbReference>
<dbReference type="InterPro" id="IPR018303">
    <property type="entry name" value="ATPase_P-typ_P_site"/>
</dbReference>
<evidence type="ECO:0000256" key="1">
    <source>
        <dbReference type="ARBA" id="ARBA00004370"/>
    </source>
</evidence>
<feature type="transmembrane region" description="Helical" evidence="10">
    <location>
        <begin position="259"/>
        <end position="278"/>
    </location>
</feature>
<evidence type="ECO:0000256" key="2">
    <source>
        <dbReference type="ARBA" id="ARBA00006024"/>
    </source>
</evidence>
<dbReference type="InterPro" id="IPR051014">
    <property type="entry name" value="Cation_Transport_ATPase_IB"/>
</dbReference>
<dbReference type="NCBIfam" id="TIGR01511">
    <property type="entry name" value="ATPase-IB1_Cu"/>
    <property type="match status" value="1"/>
</dbReference>
<dbReference type="RefSeq" id="WP_077539212.1">
    <property type="nucleotide sequence ID" value="NZ_CP019633.1"/>
</dbReference>
<keyword evidence="12" id="KW-0378">Hydrolase</keyword>
<dbReference type="Proteomes" id="UP000188273">
    <property type="component" value="Chromosome"/>
</dbReference>
<dbReference type="InterPro" id="IPR044492">
    <property type="entry name" value="P_typ_ATPase_HD_dom"/>
</dbReference>
<dbReference type="Gene3D" id="3.40.50.1000">
    <property type="entry name" value="HAD superfamily/HAD-like"/>
    <property type="match status" value="1"/>
</dbReference>
<dbReference type="InterPro" id="IPR023298">
    <property type="entry name" value="ATPase_P-typ_TM_dom_sf"/>
</dbReference>
<dbReference type="SUPFAM" id="SSF56784">
    <property type="entry name" value="HAD-like"/>
    <property type="match status" value="1"/>
</dbReference>
<comment type="subcellular location">
    <subcellularLocation>
        <location evidence="10">Cell membrane</location>
    </subcellularLocation>
    <subcellularLocation>
        <location evidence="1">Membrane</location>
    </subcellularLocation>
</comment>
<dbReference type="STRING" id="1940790.L21SP3_00523"/>
<comment type="similarity">
    <text evidence="2 10">Belongs to the cation transport ATPase (P-type) (TC 3.A.3) family. Type IB subfamily.</text>
</comment>
<evidence type="ECO:0000259" key="11">
    <source>
        <dbReference type="Pfam" id="PF00122"/>
    </source>
</evidence>
<keyword evidence="13" id="KW-1185">Reference proteome</keyword>
<dbReference type="SUPFAM" id="SSF81653">
    <property type="entry name" value="Calcium ATPase, transduction domain A"/>
    <property type="match status" value="1"/>
</dbReference>
<dbReference type="GO" id="GO:0016887">
    <property type="term" value="F:ATP hydrolysis activity"/>
    <property type="evidence" value="ECO:0007669"/>
    <property type="project" value="InterPro"/>
</dbReference>
<feature type="transmembrane region" description="Helical" evidence="10">
    <location>
        <begin position="594"/>
        <end position="613"/>
    </location>
</feature>
<dbReference type="NCBIfam" id="TIGR01525">
    <property type="entry name" value="ATPase-IB_hvy"/>
    <property type="match status" value="1"/>
</dbReference>
<dbReference type="CDD" id="cd02079">
    <property type="entry name" value="P-type_ATPase_HM"/>
    <property type="match status" value="1"/>
</dbReference>
<keyword evidence="3 10" id="KW-0812">Transmembrane</keyword>
<evidence type="ECO:0000256" key="5">
    <source>
        <dbReference type="ARBA" id="ARBA00022967"/>
    </source>
</evidence>
<keyword evidence="10" id="KW-0067">ATP-binding</keyword>
<name>A0A1Q2HNE7_9BACT</name>
<keyword evidence="10" id="KW-1003">Cell membrane</keyword>
<keyword evidence="6 10" id="KW-1133">Transmembrane helix</keyword>
<sequence length="664" mass="71016">MAHDHLHIEQLEFESQDGLKEAGRVRRVSLALIATLAGGVLLLNSYLSGLPFLYGADSPVVELSAMFGAILLGLPVIIHSVKNIIKGHMHMDELVALAIIAAFATGQYKEAGIVSFFLLLSELMETRTALGARASIESLIKLTPKRAVKLESDGNEKEVKVSELSKDDVIRIRPGDNVAADGEVISGLTSINEATITGESLPVDKVPGMQVFAGTTNLTGGIDVKVTKVGSQTTLGKVQELIMQAEKTKIPIMRIMDKYIKWYIPTILMIAAIAWFFTKHLDRSIAVLVVSCPCALILATPTAMVAAISAAARLGIFVKNVADLEIAGKLSSMVFDKTGTLTTGRLYVTKLEPAEGVEPADLLRTAASAEKMSKHPAARALMGLAKEANVSLQESENFEEVPGKGVQAAVEGSKVLIGRDSFLKDSSIDLSAVSDPALHEEEGFSTLYIAKDGVCMGWIGMQDKTRPEAREAVKKLLDSGLKRITMLTGDRKEVANRVASELGCTDFRASCLPQDKLSIVRKIRDEGHVVAVIGDGINDAPALAEGDLGIAMGAAGSDVAISSASIALMNNDLERLPFLVNLSRKTRTVITQNLLFGSLFIVIGIALTLSGIVSAALAAPLHFVGSLFVIFNSARLVRYGEYFDTHEAVIARDKITDAGEKNNE</sequence>
<dbReference type="GO" id="GO:0005886">
    <property type="term" value="C:plasma membrane"/>
    <property type="evidence" value="ECO:0007669"/>
    <property type="project" value="UniProtKB-SubCell"/>
</dbReference>
<dbReference type="InterPro" id="IPR027256">
    <property type="entry name" value="P-typ_ATPase_IB"/>
</dbReference>
<dbReference type="AlphaFoldDB" id="A0A1Q2HNE7"/>
<evidence type="ECO:0000256" key="3">
    <source>
        <dbReference type="ARBA" id="ARBA00022692"/>
    </source>
</evidence>
<proteinExistence type="inferred from homology"/>
<protein>
    <recommendedName>
        <fullName evidence="8">P-type Zn(2+) transporter</fullName>
        <ecNumber evidence="8">7.2.2.12</ecNumber>
    </recommendedName>
</protein>
<dbReference type="NCBIfam" id="TIGR01494">
    <property type="entry name" value="ATPase_P-type"/>
    <property type="match status" value="1"/>
</dbReference>
<dbReference type="Pfam" id="PF00122">
    <property type="entry name" value="E1-E2_ATPase"/>
    <property type="match status" value="1"/>
</dbReference>
<evidence type="ECO:0000313" key="12">
    <source>
        <dbReference type="EMBL" id="AQQ08733.1"/>
    </source>
</evidence>
<dbReference type="InterPro" id="IPR008250">
    <property type="entry name" value="ATPase_P-typ_transduc_dom_A_sf"/>
</dbReference>
<dbReference type="GO" id="GO:0005524">
    <property type="term" value="F:ATP binding"/>
    <property type="evidence" value="ECO:0007669"/>
    <property type="project" value="UniProtKB-UniRule"/>
</dbReference>
<dbReference type="PRINTS" id="PR00119">
    <property type="entry name" value="CATATPASE"/>
</dbReference>
<dbReference type="PANTHER" id="PTHR48085">
    <property type="entry name" value="CADMIUM/ZINC-TRANSPORTING ATPASE HMA2-RELATED"/>
    <property type="match status" value="1"/>
</dbReference>
<dbReference type="SFLD" id="SFLDS00003">
    <property type="entry name" value="Haloacid_Dehalogenase"/>
    <property type="match status" value="1"/>
</dbReference>
<feature type="transmembrane region" description="Helical" evidence="10">
    <location>
        <begin position="284"/>
        <end position="310"/>
    </location>
</feature>
<evidence type="ECO:0000256" key="9">
    <source>
        <dbReference type="ARBA" id="ARBA00047308"/>
    </source>
</evidence>
<dbReference type="Gene3D" id="2.70.150.10">
    <property type="entry name" value="Calcium-transporting ATPase, cytoplasmic transduction domain A"/>
    <property type="match status" value="1"/>
</dbReference>
<gene>
    <name evidence="12" type="primary">cadA</name>
    <name evidence="12" type="ORF">L21SP3_00523</name>
</gene>
<evidence type="ECO:0000256" key="8">
    <source>
        <dbReference type="ARBA" id="ARBA00039097"/>
    </source>
</evidence>
<dbReference type="KEGG" id="pbu:L21SP3_00523"/>
<feature type="domain" description="P-type ATPase A" evidence="11">
    <location>
        <begin position="142"/>
        <end position="242"/>
    </location>
</feature>
<evidence type="ECO:0000256" key="4">
    <source>
        <dbReference type="ARBA" id="ARBA00022723"/>
    </source>
</evidence>
<dbReference type="PRINTS" id="PR00943">
    <property type="entry name" value="CUATPASE"/>
</dbReference>
<comment type="catalytic activity">
    <reaction evidence="9">
        <text>Zn(2+)(in) + ATP + H2O = Zn(2+)(out) + ADP + phosphate + H(+)</text>
        <dbReference type="Rhea" id="RHEA:20621"/>
        <dbReference type="ChEBI" id="CHEBI:15377"/>
        <dbReference type="ChEBI" id="CHEBI:15378"/>
        <dbReference type="ChEBI" id="CHEBI:29105"/>
        <dbReference type="ChEBI" id="CHEBI:30616"/>
        <dbReference type="ChEBI" id="CHEBI:43474"/>
        <dbReference type="ChEBI" id="CHEBI:456216"/>
        <dbReference type="EC" id="7.2.2.12"/>
    </reaction>
</comment>
<dbReference type="PANTHER" id="PTHR48085:SF5">
    <property type="entry name" value="CADMIUM_ZINC-TRANSPORTING ATPASE HMA4-RELATED"/>
    <property type="match status" value="1"/>
</dbReference>
<keyword evidence="10" id="KW-0547">Nucleotide-binding</keyword>
<dbReference type="InterPro" id="IPR023214">
    <property type="entry name" value="HAD_sf"/>
</dbReference>
<dbReference type="SFLD" id="SFLDG00002">
    <property type="entry name" value="C1.7:_P-type_atpase_like"/>
    <property type="match status" value="1"/>
</dbReference>
<dbReference type="OrthoDB" id="211392at2"/>
<evidence type="ECO:0000256" key="10">
    <source>
        <dbReference type="RuleBase" id="RU362081"/>
    </source>
</evidence>
<evidence type="ECO:0000256" key="7">
    <source>
        <dbReference type="ARBA" id="ARBA00023136"/>
    </source>
</evidence>
<dbReference type="GO" id="GO:0016463">
    <property type="term" value="F:P-type zinc transporter activity"/>
    <property type="evidence" value="ECO:0007669"/>
    <property type="project" value="UniProtKB-EC"/>
</dbReference>
<dbReference type="GO" id="GO:0046872">
    <property type="term" value="F:metal ion binding"/>
    <property type="evidence" value="ECO:0007669"/>
    <property type="project" value="UniProtKB-KW"/>
</dbReference>
<organism evidence="12 13">
    <name type="scientific">Sedimentisphaera cyanobacteriorum</name>
    <dbReference type="NCBI Taxonomy" id="1940790"/>
    <lineage>
        <taxon>Bacteria</taxon>
        <taxon>Pseudomonadati</taxon>
        <taxon>Planctomycetota</taxon>
        <taxon>Phycisphaerae</taxon>
        <taxon>Sedimentisphaerales</taxon>
        <taxon>Sedimentisphaeraceae</taxon>
        <taxon>Sedimentisphaera</taxon>
    </lineage>
</organism>
<dbReference type="Pfam" id="PF00702">
    <property type="entry name" value="Hydrolase"/>
    <property type="match status" value="1"/>
</dbReference>
<dbReference type="FunFam" id="2.70.150.10:FF:000002">
    <property type="entry name" value="Copper-transporting ATPase 1, putative"/>
    <property type="match status" value="1"/>
</dbReference>
<dbReference type="InterPro" id="IPR001757">
    <property type="entry name" value="P_typ_ATPase"/>
</dbReference>
<dbReference type="Gene3D" id="3.40.1110.10">
    <property type="entry name" value="Calcium-transporting ATPase, cytoplasmic domain N"/>
    <property type="match status" value="1"/>
</dbReference>
<evidence type="ECO:0000313" key="13">
    <source>
        <dbReference type="Proteomes" id="UP000188273"/>
    </source>
</evidence>
<dbReference type="InterPro" id="IPR059000">
    <property type="entry name" value="ATPase_P-type_domA"/>
</dbReference>
<dbReference type="SFLD" id="SFLDF00027">
    <property type="entry name" value="p-type_atpase"/>
    <property type="match status" value="1"/>
</dbReference>
<dbReference type="EC" id="7.2.2.12" evidence="8"/>
<dbReference type="SUPFAM" id="SSF81665">
    <property type="entry name" value="Calcium ATPase, transmembrane domain M"/>
    <property type="match status" value="1"/>
</dbReference>